<evidence type="ECO:0000313" key="4">
    <source>
        <dbReference type="EMBL" id="CAF4398340.1"/>
    </source>
</evidence>
<evidence type="ECO:0000313" key="3">
    <source>
        <dbReference type="EMBL" id="CAF4292892.1"/>
    </source>
</evidence>
<feature type="non-terminal residue" evidence="5">
    <location>
        <position position="68"/>
    </location>
</feature>
<dbReference type="EMBL" id="CAJOBJ010061006">
    <property type="protein sequence ID" value="CAF4417712.1"/>
    <property type="molecule type" value="Genomic_DNA"/>
</dbReference>
<dbReference type="Gene3D" id="2.120.10.30">
    <property type="entry name" value="TolB, C-terminal domain"/>
    <property type="match status" value="1"/>
</dbReference>
<organism evidence="5 6">
    <name type="scientific">Rotaria magnacalcarata</name>
    <dbReference type="NCBI Taxonomy" id="392030"/>
    <lineage>
        <taxon>Eukaryota</taxon>
        <taxon>Metazoa</taxon>
        <taxon>Spiralia</taxon>
        <taxon>Gnathifera</taxon>
        <taxon>Rotifera</taxon>
        <taxon>Eurotatoria</taxon>
        <taxon>Bdelloidea</taxon>
        <taxon>Philodinida</taxon>
        <taxon>Philodinidae</taxon>
        <taxon>Rotaria</taxon>
    </lineage>
</organism>
<protein>
    <submittedName>
        <fullName evidence="5">Uncharacterized protein</fullName>
    </submittedName>
</protein>
<dbReference type="Proteomes" id="UP000676336">
    <property type="component" value="Unassembled WGS sequence"/>
</dbReference>
<comment type="caution">
    <text evidence="5">The sequence shown here is derived from an EMBL/GenBank/DDBJ whole genome shotgun (WGS) entry which is preliminary data.</text>
</comment>
<gene>
    <name evidence="3" type="ORF">BYL167_LOCUS27168</name>
    <name evidence="5" type="ORF">GIL414_LOCUS30934</name>
    <name evidence="4" type="ORF">SMN809_LOCUS30328</name>
</gene>
<dbReference type="InterPro" id="IPR011042">
    <property type="entry name" value="6-blade_b-propeller_TolB-like"/>
</dbReference>
<accession>A0A8S2W6P9</accession>
<dbReference type="EMBL" id="CAJOBI010056969">
    <property type="protein sequence ID" value="CAF4398340.1"/>
    <property type="molecule type" value="Genomic_DNA"/>
</dbReference>
<dbReference type="Proteomes" id="UP000681720">
    <property type="component" value="Unassembled WGS sequence"/>
</dbReference>
<dbReference type="PROSITE" id="PS51125">
    <property type="entry name" value="NHL"/>
    <property type="match status" value="1"/>
</dbReference>
<feature type="repeat" description="NHL" evidence="2">
    <location>
        <begin position="1"/>
        <end position="36"/>
    </location>
</feature>
<sequence>RGINEFLEPNGITFLSDGTIGVVDTNSSQVKLFDPVRRECILKFGQAGTRPGALLYPYRVAVLPGRDL</sequence>
<feature type="non-terminal residue" evidence="5">
    <location>
        <position position="1"/>
    </location>
</feature>
<dbReference type="SUPFAM" id="SSF63829">
    <property type="entry name" value="Calcium-dependent phosphotriesterase"/>
    <property type="match status" value="1"/>
</dbReference>
<evidence type="ECO:0000313" key="5">
    <source>
        <dbReference type="EMBL" id="CAF4417712.1"/>
    </source>
</evidence>
<dbReference type="Pfam" id="PF01436">
    <property type="entry name" value="NHL"/>
    <property type="match status" value="1"/>
</dbReference>
<proteinExistence type="predicted"/>
<keyword evidence="1" id="KW-0677">Repeat</keyword>
<evidence type="ECO:0000256" key="2">
    <source>
        <dbReference type="PROSITE-ProRule" id="PRU00504"/>
    </source>
</evidence>
<dbReference type="AlphaFoldDB" id="A0A8S2W6P9"/>
<evidence type="ECO:0000256" key="1">
    <source>
        <dbReference type="ARBA" id="ARBA00022737"/>
    </source>
</evidence>
<dbReference type="EMBL" id="CAJOBH010034011">
    <property type="protein sequence ID" value="CAF4292892.1"/>
    <property type="molecule type" value="Genomic_DNA"/>
</dbReference>
<evidence type="ECO:0000313" key="6">
    <source>
        <dbReference type="Proteomes" id="UP000681720"/>
    </source>
</evidence>
<dbReference type="Proteomes" id="UP000681967">
    <property type="component" value="Unassembled WGS sequence"/>
</dbReference>
<reference evidence="5" key="1">
    <citation type="submission" date="2021-02" db="EMBL/GenBank/DDBJ databases">
        <authorList>
            <person name="Nowell W R."/>
        </authorList>
    </citation>
    <scope>NUCLEOTIDE SEQUENCE</scope>
</reference>
<name>A0A8S2W6P9_9BILA</name>
<dbReference type="InterPro" id="IPR001258">
    <property type="entry name" value="NHL_repeat"/>
</dbReference>